<keyword evidence="3" id="KW-1185">Reference proteome</keyword>
<feature type="transmembrane region" description="Helical" evidence="1">
    <location>
        <begin position="348"/>
        <end position="370"/>
    </location>
</feature>
<reference evidence="2 3" key="1">
    <citation type="submission" date="2016-10" db="EMBL/GenBank/DDBJ databases">
        <authorList>
            <person name="de Groot N.N."/>
        </authorList>
    </citation>
    <scope>NUCLEOTIDE SEQUENCE [LARGE SCALE GENOMIC DNA]</scope>
    <source>
        <strain evidence="2 3">JCM 11308</strain>
    </source>
</reference>
<keyword evidence="1" id="KW-0472">Membrane</keyword>
<gene>
    <name evidence="2" type="ORF">SAMN05444580_10234</name>
</gene>
<dbReference type="AlphaFoldDB" id="A0A1G6QE35"/>
<feature type="transmembrane region" description="Helical" evidence="1">
    <location>
        <begin position="42"/>
        <end position="65"/>
    </location>
</feature>
<feature type="transmembrane region" description="Helical" evidence="1">
    <location>
        <begin position="149"/>
        <end position="168"/>
    </location>
</feature>
<evidence type="ECO:0000256" key="1">
    <source>
        <dbReference type="SAM" id="Phobius"/>
    </source>
</evidence>
<dbReference type="STRING" id="168276.SAMN05444580_10234"/>
<evidence type="ECO:0000313" key="3">
    <source>
        <dbReference type="Proteomes" id="UP000199417"/>
    </source>
</evidence>
<dbReference type="Proteomes" id="UP000199417">
    <property type="component" value="Unassembled WGS sequence"/>
</dbReference>
<dbReference type="RefSeq" id="WP_072846913.1">
    <property type="nucleotide sequence ID" value="NZ_FNAB01000002.1"/>
</dbReference>
<keyword evidence="1" id="KW-0812">Transmembrane</keyword>
<accession>A0A1G6QE35</accession>
<name>A0A1G6QE35_9NOCA</name>
<evidence type="ECO:0000313" key="2">
    <source>
        <dbReference type="EMBL" id="SDC90649.1"/>
    </source>
</evidence>
<organism evidence="2 3">
    <name type="scientific">Rhodococcus tukisamuensis</name>
    <dbReference type="NCBI Taxonomy" id="168276"/>
    <lineage>
        <taxon>Bacteria</taxon>
        <taxon>Bacillati</taxon>
        <taxon>Actinomycetota</taxon>
        <taxon>Actinomycetes</taxon>
        <taxon>Mycobacteriales</taxon>
        <taxon>Nocardiaceae</taxon>
        <taxon>Rhodococcus</taxon>
    </lineage>
</organism>
<sequence length="596" mass="65480">MGFLTPTTPQVDPATFLRQPFFDRMRTLATHWVDNGFGTPRIVHVIYLAKLALLYIVGGVLVATLTSDVGSPFDIASWWNEPVVYQKLVVWTVLLESCGVAGSWGPLAGHFKPMTGGITYWVRPGTIRLAPWPTKVPFTGGDRRTVGDVLLYLALLVSLVVALALPGVPSEGLIAAVPDSTGGLLRVGSLVPVMVLLVIIGLRDKVVFLAARAEQYLPILLFSATLGFVDMIIAFKLTILVSWVGAGVSKIGEHFINVIPPMVSNAPFNPFQRLKRAHYRRYPEDLRPSKLAWFMAHVAGTTVEVAIPLVLLLSTNLTITVIAALAMVAFHLFIVSTFPLAVPLEWNILFAFAAVFLFVGFPAGDGYGVLDFSEPWMLPVIAAGLLFFPVLGNFRPDLVSFLPSMRQYAGNWASATWVFAPGAEARLNELDKPARNQVDQLQSMGYEPDDAEITMQMTLAWRSMHSQGRGLNSLLIRHVDDLDARTVREAEFVCNTLVGWNFGDGHLHDEGLIDAVQSRLHFAPGELLVMYVESQPIHRRTQAYRVVDAALGVVERGNWRVSDTVGPQPWLPDGPIPMTVEWTRPGYVPATLNAKG</sequence>
<proteinExistence type="predicted"/>
<feature type="transmembrane region" description="Helical" evidence="1">
    <location>
        <begin position="215"/>
        <end position="235"/>
    </location>
</feature>
<feature type="transmembrane region" description="Helical" evidence="1">
    <location>
        <begin position="319"/>
        <end position="341"/>
    </location>
</feature>
<feature type="transmembrane region" description="Helical" evidence="1">
    <location>
        <begin position="183"/>
        <end position="203"/>
    </location>
</feature>
<keyword evidence="1" id="KW-1133">Transmembrane helix</keyword>
<dbReference type="Pfam" id="PF12077">
    <property type="entry name" value="DUF3556"/>
    <property type="match status" value="1"/>
</dbReference>
<feature type="transmembrane region" description="Helical" evidence="1">
    <location>
        <begin position="291"/>
        <end position="313"/>
    </location>
</feature>
<evidence type="ECO:0008006" key="4">
    <source>
        <dbReference type="Google" id="ProtNLM"/>
    </source>
</evidence>
<dbReference type="EMBL" id="FNAB01000002">
    <property type="protein sequence ID" value="SDC90649.1"/>
    <property type="molecule type" value="Genomic_DNA"/>
</dbReference>
<dbReference type="InterPro" id="IPR021941">
    <property type="entry name" value="DUF3556_TM"/>
</dbReference>
<protein>
    <recommendedName>
        <fullName evidence="4">Transmembrane protein DUF3556</fullName>
    </recommendedName>
</protein>
<feature type="transmembrane region" description="Helical" evidence="1">
    <location>
        <begin position="376"/>
        <end position="394"/>
    </location>
</feature>